<keyword evidence="4 10" id="KW-0067">ATP-binding</keyword>
<dbReference type="PANTHER" id="PTHR24221:SF590">
    <property type="entry name" value="COMPONENT LINKED WITH THE ASSEMBLY OF CYTOCHROME' TRANSPORT TRANSMEMBRANE ATP-BINDING PROTEIN ABC TRANSPORTER CYDD-RELATED"/>
    <property type="match status" value="1"/>
</dbReference>
<evidence type="ECO:0000256" key="7">
    <source>
        <dbReference type="SAM" id="Phobius"/>
    </source>
</evidence>
<dbReference type="InterPro" id="IPR027417">
    <property type="entry name" value="P-loop_NTPase"/>
</dbReference>
<evidence type="ECO:0000313" key="10">
    <source>
        <dbReference type="EMBL" id="GAC79984.1"/>
    </source>
</evidence>
<evidence type="ECO:0000313" key="11">
    <source>
        <dbReference type="Proteomes" id="UP000035009"/>
    </source>
</evidence>
<dbReference type="STRING" id="410332.SAMN04488550_0901"/>
<evidence type="ECO:0000256" key="1">
    <source>
        <dbReference type="ARBA" id="ARBA00004651"/>
    </source>
</evidence>
<dbReference type="PROSITE" id="PS50929">
    <property type="entry name" value="ABC_TM1F"/>
    <property type="match status" value="1"/>
</dbReference>
<evidence type="ECO:0000256" key="4">
    <source>
        <dbReference type="ARBA" id="ARBA00022840"/>
    </source>
</evidence>
<dbReference type="GO" id="GO:0005524">
    <property type="term" value="F:ATP binding"/>
    <property type="evidence" value="ECO:0007669"/>
    <property type="project" value="UniProtKB-KW"/>
</dbReference>
<dbReference type="SMART" id="SM00382">
    <property type="entry name" value="AAA"/>
    <property type="match status" value="1"/>
</dbReference>
<proteinExistence type="predicted"/>
<comment type="caution">
    <text evidence="10">The sequence shown here is derived from an EMBL/GenBank/DDBJ whole genome shotgun (WGS) entry which is preliminary data.</text>
</comment>
<keyword evidence="5 7" id="KW-1133">Transmembrane helix</keyword>
<keyword evidence="2 7" id="KW-0812">Transmembrane</keyword>
<feature type="transmembrane region" description="Helical" evidence="7">
    <location>
        <begin position="174"/>
        <end position="194"/>
    </location>
</feature>
<dbReference type="PROSITE" id="PS00211">
    <property type="entry name" value="ABC_TRANSPORTER_1"/>
    <property type="match status" value="1"/>
</dbReference>
<evidence type="ECO:0000256" key="5">
    <source>
        <dbReference type="ARBA" id="ARBA00022989"/>
    </source>
</evidence>
<feature type="transmembrane region" description="Helical" evidence="7">
    <location>
        <begin position="253"/>
        <end position="281"/>
    </location>
</feature>
<keyword evidence="3" id="KW-0547">Nucleotide-binding</keyword>
<dbReference type="GO" id="GO:0042883">
    <property type="term" value="P:cysteine transport"/>
    <property type="evidence" value="ECO:0007669"/>
    <property type="project" value="InterPro"/>
</dbReference>
<dbReference type="Gene3D" id="3.40.50.300">
    <property type="entry name" value="P-loop containing nucleotide triphosphate hydrolases"/>
    <property type="match status" value="1"/>
</dbReference>
<dbReference type="SUPFAM" id="SSF90123">
    <property type="entry name" value="ABC transporter transmembrane region"/>
    <property type="match status" value="1"/>
</dbReference>
<dbReference type="EMBL" id="BAOP01000013">
    <property type="protein sequence ID" value="GAC79984.1"/>
    <property type="molecule type" value="Genomic_DNA"/>
</dbReference>
<evidence type="ECO:0000256" key="3">
    <source>
        <dbReference type="ARBA" id="ARBA00022741"/>
    </source>
</evidence>
<dbReference type="InterPro" id="IPR036640">
    <property type="entry name" value="ABC1_TM_sf"/>
</dbReference>
<feature type="transmembrane region" description="Helical" evidence="7">
    <location>
        <begin position="145"/>
        <end position="168"/>
    </location>
</feature>
<dbReference type="GO" id="GO:0016887">
    <property type="term" value="F:ATP hydrolysis activity"/>
    <property type="evidence" value="ECO:0007669"/>
    <property type="project" value="InterPro"/>
</dbReference>
<evidence type="ECO:0000256" key="6">
    <source>
        <dbReference type="ARBA" id="ARBA00023136"/>
    </source>
</evidence>
<evidence type="ECO:0000259" key="9">
    <source>
        <dbReference type="PROSITE" id="PS50929"/>
    </source>
</evidence>
<protein>
    <submittedName>
        <fullName evidence="10">ABC transporter permease/ATP-binding protein CydD</fullName>
    </submittedName>
</protein>
<dbReference type="InterPro" id="IPR039421">
    <property type="entry name" value="Type_1_exporter"/>
</dbReference>
<name>M3VFC3_GORML</name>
<dbReference type="InterPro" id="IPR014216">
    <property type="entry name" value="ABC_transptr_CydD"/>
</dbReference>
<dbReference type="RefSeq" id="WP_008378679.1">
    <property type="nucleotide sequence ID" value="NZ_BAOP01000013.1"/>
</dbReference>
<dbReference type="InterPro" id="IPR003593">
    <property type="entry name" value="AAA+_ATPase"/>
</dbReference>
<dbReference type="CDD" id="cd18584">
    <property type="entry name" value="ABC_6TM_AarD_CydD"/>
    <property type="match status" value="1"/>
</dbReference>
<organism evidence="10 11">
    <name type="scientific">Gordonia malaquae NBRC 108250</name>
    <dbReference type="NCBI Taxonomy" id="1223542"/>
    <lineage>
        <taxon>Bacteria</taxon>
        <taxon>Bacillati</taxon>
        <taxon>Actinomycetota</taxon>
        <taxon>Actinomycetes</taxon>
        <taxon>Mycobacteriales</taxon>
        <taxon>Gordoniaceae</taxon>
        <taxon>Gordonia</taxon>
    </lineage>
</organism>
<accession>M3VFC3</accession>
<dbReference type="Pfam" id="PF00664">
    <property type="entry name" value="ABC_membrane"/>
    <property type="match status" value="1"/>
</dbReference>
<dbReference type="AlphaFoldDB" id="M3VFC3"/>
<dbReference type="InterPro" id="IPR017871">
    <property type="entry name" value="ABC_transporter-like_CS"/>
</dbReference>
<keyword evidence="11" id="KW-1185">Reference proteome</keyword>
<dbReference type="PANTHER" id="PTHR24221">
    <property type="entry name" value="ATP-BINDING CASSETTE SUB-FAMILY B"/>
    <property type="match status" value="1"/>
</dbReference>
<dbReference type="InterPro" id="IPR003439">
    <property type="entry name" value="ABC_transporter-like_ATP-bd"/>
</dbReference>
<gene>
    <name evidence="10" type="primary">cydD</name>
    <name evidence="10" type="ORF">GM1_013_01210</name>
</gene>
<keyword evidence="6 7" id="KW-0472">Membrane</keyword>
<dbReference type="GO" id="GO:0140359">
    <property type="term" value="F:ABC-type transporter activity"/>
    <property type="evidence" value="ECO:0007669"/>
    <property type="project" value="InterPro"/>
</dbReference>
<feature type="transmembrane region" description="Helical" evidence="7">
    <location>
        <begin position="29"/>
        <end position="53"/>
    </location>
</feature>
<evidence type="ECO:0000259" key="8">
    <source>
        <dbReference type="PROSITE" id="PS50893"/>
    </source>
</evidence>
<feature type="transmembrane region" description="Helical" evidence="7">
    <location>
        <begin position="65"/>
        <end position="85"/>
    </location>
</feature>
<evidence type="ECO:0000256" key="2">
    <source>
        <dbReference type="ARBA" id="ARBA00022692"/>
    </source>
</evidence>
<dbReference type="SUPFAM" id="SSF52540">
    <property type="entry name" value="P-loop containing nucleoside triphosphate hydrolases"/>
    <property type="match status" value="1"/>
</dbReference>
<dbReference type="eggNOG" id="COG4988">
    <property type="taxonomic scope" value="Bacteria"/>
</dbReference>
<comment type="subcellular location">
    <subcellularLocation>
        <location evidence="1">Cell membrane</location>
        <topology evidence="1">Multi-pass membrane protein</topology>
    </subcellularLocation>
</comment>
<reference evidence="10 11" key="1">
    <citation type="submission" date="2013-02" db="EMBL/GenBank/DDBJ databases">
        <title>Whole genome shotgun sequence of Gordonia malaquae NBRC 108250.</title>
        <authorList>
            <person name="Yoshida I."/>
            <person name="Hosoyama A."/>
            <person name="Tsuchikane K."/>
            <person name="Ando Y."/>
            <person name="Baba S."/>
            <person name="Ohji S."/>
            <person name="Hamada M."/>
            <person name="Tamura T."/>
            <person name="Yamazoe A."/>
            <person name="Yamazaki S."/>
            <person name="Fujita N."/>
        </authorList>
    </citation>
    <scope>NUCLEOTIDE SEQUENCE [LARGE SCALE GENOMIC DNA]</scope>
    <source>
        <strain evidence="10 11">NBRC 108250</strain>
    </source>
</reference>
<dbReference type="GO" id="GO:0005886">
    <property type="term" value="C:plasma membrane"/>
    <property type="evidence" value="ECO:0007669"/>
    <property type="project" value="UniProtKB-SubCell"/>
</dbReference>
<dbReference type="PROSITE" id="PS50893">
    <property type="entry name" value="ABC_TRANSPORTER_2"/>
    <property type="match status" value="1"/>
</dbReference>
<dbReference type="NCBIfam" id="TIGR02857">
    <property type="entry name" value="CydD"/>
    <property type="match status" value="1"/>
</dbReference>
<dbReference type="Proteomes" id="UP000035009">
    <property type="component" value="Unassembled WGS sequence"/>
</dbReference>
<sequence length="566" mass="59243">MSERSGGRVQAPFDRRLLTYSPSARRYTIALALFAIVDVIAVIAGAVAIAGLLSDVVTDPSARSFGAQGVHLAVIVGAFATRAATTFLRDRFAHRAALQTIAELRSAAVDALTDPTRTSPHRLAAERDRASTVLLRGLDALVDYLADYVPALLSTVVITPLVIAVVWWADWPSAVIIVVTMPLIPVFMVLIGMLTRDRTRRKLDAMSRQSAQLLDLLTGLPTLKALGRANGPAARVDSLGASLTRSTMSSLRIAFLSGAVLELLATLCVALVAVGIGLRLVFGDMSLYAGVLALVLAPEAYLPLRRIGAAFHAAEDGREASREVLALLSSAADATPADRRDHTVAAPLTVTLDDLGVRGRDGWTPRRLSAMLRPGEVTVLTGANGAGKSTVLAAILGLETADEGCVRINDVEVGTLDLDAFHRHVAWLPQNPVIEPGTVSDNLALFGDLDPDLVAEVSRAVAFDSVVAELPAGLATTIGAGGNGISAGQRQRLALVRTLASNAPLVLLDEPTAHLDDETAARVMATIDRRAAAGATVVIVSHRADVLDADAGAHGVVNVAGEAVAR</sequence>
<dbReference type="Pfam" id="PF00005">
    <property type="entry name" value="ABC_tran"/>
    <property type="match status" value="1"/>
</dbReference>
<dbReference type="Gene3D" id="1.20.1560.10">
    <property type="entry name" value="ABC transporter type 1, transmembrane domain"/>
    <property type="match status" value="1"/>
</dbReference>
<feature type="domain" description="ABC transporter" evidence="8">
    <location>
        <begin position="350"/>
        <end position="566"/>
    </location>
</feature>
<feature type="domain" description="ABC transmembrane type-1" evidence="9">
    <location>
        <begin position="29"/>
        <end position="316"/>
    </location>
</feature>
<dbReference type="InterPro" id="IPR011527">
    <property type="entry name" value="ABC1_TM_dom"/>
</dbReference>